<feature type="coiled-coil region" evidence="1">
    <location>
        <begin position="103"/>
        <end position="137"/>
    </location>
</feature>
<evidence type="ECO:0000256" key="2">
    <source>
        <dbReference type="SAM" id="Phobius"/>
    </source>
</evidence>
<feature type="transmembrane region" description="Helical" evidence="2">
    <location>
        <begin position="58"/>
        <end position="82"/>
    </location>
</feature>
<keyword evidence="2" id="KW-0812">Transmembrane</keyword>
<feature type="transmembrane region" description="Helical" evidence="2">
    <location>
        <begin position="20"/>
        <end position="38"/>
    </location>
</feature>
<keyword evidence="2" id="KW-0472">Membrane</keyword>
<name>A0A1M7KE77_9BACT</name>
<dbReference type="Proteomes" id="UP000184420">
    <property type="component" value="Unassembled WGS sequence"/>
</dbReference>
<dbReference type="RefSeq" id="WP_073085804.1">
    <property type="nucleotide sequence ID" value="NZ_FRBL01000009.1"/>
</dbReference>
<gene>
    <name evidence="3" type="ORF">SAMN05444266_109273</name>
</gene>
<evidence type="ECO:0000313" key="4">
    <source>
        <dbReference type="Proteomes" id="UP000184420"/>
    </source>
</evidence>
<sequence>MEAKSNRKEVHPFKRPGRFFVYFLNSIKVFVLSILFWGCACRNAFAMGRVVMPVGVSISLLLAVGLVVMVLGTLVYLGWLMLGKLGKQLQVANISLLQSEIKEVTYRHRINEATEKCRKLEAQLNQTLFELRKARQEP</sequence>
<keyword evidence="1" id="KW-0175">Coiled coil</keyword>
<keyword evidence="2" id="KW-1133">Transmembrane helix</keyword>
<keyword evidence="4" id="KW-1185">Reference proteome</keyword>
<evidence type="ECO:0000256" key="1">
    <source>
        <dbReference type="SAM" id="Coils"/>
    </source>
</evidence>
<organism evidence="3 4">
    <name type="scientific">Chitinophaga jiangningensis</name>
    <dbReference type="NCBI Taxonomy" id="1419482"/>
    <lineage>
        <taxon>Bacteria</taxon>
        <taxon>Pseudomonadati</taxon>
        <taxon>Bacteroidota</taxon>
        <taxon>Chitinophagia</taxon>
        <taxon>Chitinophagales</taxon>
        <taxon>Chitinophagaceae</taxon>
        <taxon>Chitinophaga</taxon>
    </lineage>
</organism>
<evidence type="ECO:0000313" key="3">
    <source>
        <dbReference type="EMBL" id="SHM63551.1"/>
    </source>
</evidence>
<proteinExistence type="predicted"/>
<dbReference type="OrthoDB" id="9970622at2"/>
<dbReference type="AlphaFoldDB" id="A0A1M7KE77"/>
<dbReference type="EMBL" id="FRBL01000009">
    <property type="protein sequence ID" value="SHM63551.1"/>
    <property type="molecule type" value="Genomic_DNA"/>
</dbReference>
<reference evidence="3 4" key="1">
    <citation type="submission" date="2016-11" db="EMBL/GenBank/DDBJ databases">
        <authorList>
            <person name="Jaros S."/>
            <person name="Januszkiewicz K."/>
            <person name="Wedrychowicz H."/>
        </authorList>
    </citation>
    <scope>NUCLEOTIDE SEQUENCE [LARGE SCALE GENOMIC DNA]</scope>
    <source>
        <strain evidence="3 4">DSM 27406</strain>
    </source>
</reference>
<accession>A0A1M7KE77</accession>
<protein>
    <submittedName>
        <fullName evidence="3">Uncharacterized protein</fullName>
    </submittedName>
</protein>